<evidence type="ECO:0000313" key="7">
    <source>
        <dbReference type="EMBL" id="TCJ13594.1"/>
    </source>
</evidence>
<dbReference type="SUPFAM" id="SSF51445">
    <property type="entry name" value="(Trans)glycosidases"/>
    <property type="match status" value="1"/>
</dbReference>
<feature type="chain" id="PRO_5020324779" description="mannan endo-1,4-beta-mannosidase" evidence="5">
    <location>
        <begin position="19"/>
        <end position="439"/>
    </location>
</feature>
<dbReference type="OrthoDB" id="9801493at2"/>
<comment type="caution">
    <text evidence="7">The sequence shown here is derived from an EMBL/GenBank/DDBJ whole genome shotgun (WGS) entry which is preliminary data.</text>
</comment>
<dbReference type="Gene3D" id="3.20.20.80">
    <property type="entry name" value="Glycosidases"/>
    <property type="match status" value="1"/>
</dbReference>
<gene>
    <name evidence="7" type="ORF">EPD60_12410</name>
</gene>
<accession>A0A4R1B9K8</accession>
<keyword evidence="3" id="KW-0378">Hydrolase</keyword>
<dbReference type="EMBL" id="SJZI01000044">
    <property type="protein sequence ID" value="TCJ13594.1"/>
    <property type="molecule type" value="Genomic_DNA"/>
</dbReference>
<evidence type="ECO:0000256" key="3">
    <source>
        <dbReference type="ARBA" id="ARBA00022801"/>
    </source>
</evidence>
<name>A0A4R1B9K8_9BACT</name>
<dbReference type="InterPro" id="IPR045053">
    <property type="entry name" value="MAN-like"/>
</dbReference>
<dbReference type="Proteomes" id="UP000295334">
    <property type="component" value="Unassembled WGS sequence"/>
</dbReference>
<dbReference type="PANTHER" id="PTHR31451">
    <property type="match status" value="1"/>
</dbReference>
<dbReference type="AlphaFoldDB" id="A0A4R1B9K8"/>
<organism evidence="7 8">
    <name type="scientific">Flaviaesturariibacter flavus</name>
    <dbReference type="NCBI Taxonomy" id="2502780"/>
    <lineage>
        <taxon>Bacteria</taxon>
        <taxon>Pseudomonadati</taxon>
        <taxon>Bacteroidota</taxon>
        <taxon>Chitinophagia</taxon>
        <taxon>Chitinophagales</taxon>
        <taxon>Chitinophagaceae</taxon>
        <taxon>Flaviaestuariibacter</taxon>
    </lineage>
</organism>
<proteinExistence type="predicted"/>
<dbReference type="InterPro" id="IPR001547">
    <property type="entry name" value="Glyco_hydro_5"/>
</dbReference>
<dbReference type="PANTHER" id="PTHR31451:SF40">
    <property type="entry name" value="GLYCOSIDE HYDROLASE FAMILY 5 DOMAIN-CONTAINING PROTEIN"/>
    <property type="match status" value="1"/>
</dbReference>
<evidence type="ECO:0000256" key="1">
    <source>
        <dbReference type="ARBA" id="ARBA00001678"/>
    </source>
</evidence>
<comment type="catalytic activity">
    <reaction evidence="1">
        <text>Random hydrolysis of (1-&gt;4)-beta-D-mannosidic linkages in mannans, galactomannans and glucomannans.</text>
        <dbReference type="EC" id="3.2.1.78"/>
    </reaction>
</comment>
<keyword evidence="4" id="KW-0326">Glycosidase</keyword>
<feature type="domain" description="Glycoside hydrolase family 5" evidence="6">
    <location>
        <begin position="22"/>
        <end position="428"/>
    </location>
</feature>
<dbReference type="Pfam" id="PF26410">
    <property type="entry name" value="GH5_mannosidase"/>
    <property type="match status" value="1"/>
</dbReference>
<keyword evidence="8" id="KW-1185">Reference proteome</keyword>
<feature type="signal peptide" evidence="5">
    <location>
        <begin position="1"/>
        <end position="18"/>
    </location>
</feature>
<evidence type="ECO:0000256" key="5">
    <source>
        <dbReference type="SAM" id="SignalP"/>
    </source>
</evidence>
<sequence length="439" mass="49523">MLRALLLSCFLIPLLAAAQPGFVSRKEGRLWLDGHPYYFSGTNYWYGGLLPLLPDPARGIGRLRRELDFLKAHGITNLRVLAGAEGRGLINGVPRVGPPLQPQKGVFDAHVLDGLDVLLAELAKRDMKAVLFFSNNWEWSGGFLQYLNWNGQLADSVLRRQLGWDEMRDIISRFYTCAPCLADYRRQVAYVLARRNTVTGRRYVDDPAIMAWELVNEPRPMRPAANEAYAAWIRETAAFIKSKDRRHLVTLGHEGVIGTESATLFEQVHSGPNVDYLTIHIWPRNWGWVQRDSLAAGYGQAAAKTGAYIREHIAIAERLRKPLVLEEFGFPRNDTRFTPGTATTLRDHYYDLVYGYLQRSADSSGVIAGASFWAFNGSARPMPGQVFWKPGDDYMGDPPMEEQSLYGVYDNDSSTWALLDRYSKRLPRVAAKPGNRAKK</sequence>
<dbReference type="InterPro" id="IPR017853">
    <property type="entry name" value="GH"/>
</dbReference>
<reference evidence="7 8" key="1">
    <citation type="submission" date="2019-03" db="EMBL/GenBank/DDBJ databases">
        <authorList>
            <person name="Kim M.K.M."/>
        </authorList>
    </citation>
    <scope>NUCLEOTIDE SEQUENCE [LARGE SCALE GENOMIC DNA]</scope>
    <source>
        <strain evidence="7 8">17J68-12</strain>
    </source>
</reference>
<evidence type="ECO:0000259" key="6">
    <source>
        <dbReference type="Pfam" id="PF26410"/>
    </source>
</evidence>
<dbReference type="EC" id="3.2.1.78" evidence="2"/>
<evidence type="ECO:0000256" key="4">
    <source>
        <dbReference type="ARBA" id="ARBA00023295"/>
    </source>
</evidence>
<evidence type="ECO:0000313" key="8">
    <source>
        <dbReference type="Proteomes" id="UP000295334"/>
    </source>
</evidence>
<keyword evidence="5" id="KW-0732">Signal</keyword>
<protein>
    <recommendedName>
        <fullName evidence="2">mannan endo-1,4-beta-mannosidase</fullName>
        <ecNumber evidence="2">3.2.1.78</ecNumber>
    </recommendedName>
</protein>
<evidence type="ECO:0000256" key="2">
    <source>
        <dbReference type="ARBA" id="ARBA00012706"/>
    </source>
</evidence>
<dbReference type="GO" id="GO:0016985">
    <property type="term" value="F:mannan endo-1,4-beta-mannosidase activity"/>
    <property type="evidence" value="ECO:0007669"/>
    <property type="project" value="TreeGrafter"/>
</dbReference>
<dbReference type="RefSeq" id="WP_131449795.1">
    <property type="nucleotide sequence ID" value="NZ_SJZI01000044.1"/>
</dbReference>